<comment type="caution">
    <text evidence="1">The sequence shown here is derived from an EMBL/GenBank/DDBJ whole genome shotgun (WGS) entry which is preliminary data.</text>
</comment>
<dbReference type="NCBIfam" id="NF005994">
    <property type="entry name" value="PRK08118.1"/>
    <property type="match status" value="1"/>
</dbReference>
<dbReference type="EMBL" id="VTES01000006">
    <property type="protein sequence ID" value="TYS60552.1"/>
    <property type="molecule type" value="Genomic_DNA"/>
</dbReference>
<dbReference type="Gene3D" id="3.40.50.300">
    <property type="entry name" value="P-loop containing nucleotide triphosphate hydrolases"/>
    <property type="match status" value="1"/>
</dbReference>
<dbReference type="InterPro" id="IPR027417">
    <property type="entry name" value="P-loop_NTPase"/>
</dbReference>
<protein>
    <submittedName>
        <fullName evidence="1">DNA topology modulation protein</fullName>
    </submittedName>
</protein>
<organism evidence="1 2">
    <name type="scientific">Bacillus infantis</name>
    <dbReference type="NCBI Taxonomy" id="324767"/>
    <lineage>
        <taxon>Bacteria</taxon>
        <taxon>Bacillati</taxon>
        <taxon>Bacillota</taxon>
        <taxon>Bacilli</taxon>
        <taxon>Bacillales</taxon>
        <taxon>Bacillaceae</taxon>
        <taxon>Bacillus</taxon>
    </lineage>
</organism>
<evidence type="ECO:0000313" key="2">
    <source>
        <dbReference type="Proteomes" id="UP000323732"/>
    </source>
</evidence>
<dbReference type="PANTHER" id="PTHR37816:SF3">
    <property type="entry name" value="MODULATES DNA TOPOLOGY"/>
    <property type="match status" value="1"/>
</dbReference>
<dbReference type="InterPro" id="IPR052922">
    <property type="entry name" value="Cytidylate_Kinase-2"/>
</dbReference>
<dbReference type="AlphaFoldDB" id="A0A5D4SEZ8"/>
<accession>A0A5D4SEZ8</accession>
<gene>
    <name evidence="1" type="ORF">FZD47_20280</name>
</gene>
<dbReference type="Proteomes" id="UP000323732">
    <property type="component" value="Unassembled WGS sequence"/>
</dbReference>
<reference evidence="1 2" key="1">
    <citation type="submission" date="2019-08" db="EMBL/GenBank/DDBJ databases">
        <title>Bacillus genomes from the desert of Cuatro Cienegas, Coahuila.</title>
        <authorList>
            <person name="Olmedo-Alvarez G."/>
        </authorList>
    </citation>
    <scope>NUCLEOTIDE SEQUENCE [LARGE SCALE GENOMIC DNA]</scope>
    <source>
        <strain evidence="1 2">CH37_1T</strain>
    </source>
</reference>
<name>A0A5D4SEZ8_9BACI</name>
<evidence type="ECO:0000313" key="1">
    <source>
        <dbReference type="EMBL" id="TYS60552.1"/>
    </source>
</evidence>
<sequence length="174" mass="20245">MKRIIILGSGGSGKSTFAVQLGHTLDIPVTHLDALYWGPGWVKTPEDEWQEKQKKYLKEKSWIIDGNFSSSLDLRIKAADTIIFLDLPRYICLFRALKRSLRDYGKTRPDMGEGCREKFDLKFLKWVWNFPQKGRKKIINRLNSPTVQDKTIIHLRSPRSVENFLKNIPTKQKV</sequence>
<dbReference type="PANTHER" id="PTHR37816">
    <property type="entry name" value="YALI0E33011P"/>
    <property type="match status" value="1"/>
</dbReference>
<dbReference type="RefSeq" id="WP_148950697.1">
    <property type="nucleotide sequence ID" value="NZ_VTES01000006.1"/>
</dbReference>
<dbReference type="SUPFAM" id="SSF52540">
    <property type="entry name" value="P-loop containing nucleoside triphosphate hydrolases"/>
    <property type="match status" value="1"/>
</dbReference>
<proteinExistence type="predicted"/>